<dbReference type="AlphaFoldDB" id="A0AAD7ZHZ7"/>
<comment type="caution">
    <text evidence="1">The sequence shown here is derived from an EMBL/GenBank/DDBJ whole genome shotgun (WGS) entry which is preliminary data.</text>
</comment>
<sequence>NLPMYDILHRGLKHICGRDHKTPNKPNKLFATSIAHHRQVAVVTLDLKLPDDSPECASGILKGWPSYMNLNVLLKHYLFQVLYALLCPKRLQRVVELPDTFHMMYVECMGYRIRITPMCFICQNLLVSTQPL</sequence>
<feature type="non-terminal residue" evidence="1">
    <location>
        <position position="1"/>
    </location>
</feature>
<accession>A0AAD7ZHZ7</accession>
<feature type="non-terminal residue" evidence="1">
    <location>
        <position position="132"/>
    </location>
</feature>
<dbReference type="EMBL" id="JASPKZ010008050">
    <property type="protein sequence ID" value="KAJ9581044.1"/>
    <property type="molecule type" value="Genomic_DNA"/>
</dbReference>
<reference evidence="1" key="1">
    <citation type="journal article" date="2023" name="IScience">
        <title>Live-bearing cockroach genome reveals convergent evolutionary mechanisms linked to viviparity in insects and beyond.</title>
        <authorList>
            <person name="Fouks B."/>
            <person name="Harrison M.C."/>
            <person name="Mikhailova A.A."/>
            <person name="Marchal E."/>
            <person name="English S."/>
            <person name="Carruthers M."/>
            <person name="Jennings E.C."/>
            <person name="Chiamaka E.L."/>
            <person name="Frigard R.A."/>
            <person name="Pippel M."/>
            <person name="Attardo G.M."/>
            <person name="Benoit J.B."/>
            <person name="Bornberg-Bauer E."/>
            <person name="Tobe S.S."/>
        </authorList>
    </citation>
    <scope>NUCLEOTIDE SEQUENCE</scope>
    <source>
        <strain evidence="1">Stay&amp;Tobe</strain>
    </source>
</reference>
<name>A0AAD7ZHZ7_DIPPU</name>
<gene>
    <name evidence="1" type="ORF">L9F63_023798</name>
</gene>
<evidence type="ECO:0000313" key="1">
    <source>
        <dbReference type="EMBL" id="KAJ9581044.1"/>
    </source>
</evidence>
<organism evidence="1 2">
    <name type="scientific">Diploptera punctata</name>
    <name type="common">Pacific beetle cockroach</name>
    <dbReference type="NCBI Taxonomy" id="6984"/>
    <lineage>
        <taxon>Eukaryota</taxon>
        <taxon>Metazoa</taxon>
        <taxon>Ecdysozoa</taxon>
        <taxon>Arthropoda</taxon>
        <taxon>Hexapoda</taxon>
        <taxon>Insecta</taxon>
        <taxon>Pterygota</taxon>
        <taxon>Neoptera</taxon>
        <taxon>Polyneoptera</taxon>
        <taxon>Dictyoptera</taxon>
        <taxon>Blattodea</taxon>
        <taxon>Blaberoidea</taxon>
        <taxon>Blaberidae</taxon>
        <taxon>Diplopterinae</taxon>
        <taxon>Diploptera</taxon>
    </lineage>
</organism>
<proteinExistence type="predicted"/>
<evidence type="ECO:0000313" key="2">
    <source>
        <dbReference type="Proteomes" id="UP001233999"/>
    </source>
</evidence>
<reference evidence="1" key="2">
    <citation type="submission" date="2023-05" db="EMBL/GenBank/DDBJ databases">
        <authorList>
            <person name="Fouks B."/>
        </authorList>
    </citation>
    <scope>NUCLEOTIDE SEQUENCE</scope>
    <source>
        <strain evidence="1">Stay&amp;Tobe</strain>
        <tissue evidence="1">Testes</tissue>
    </source>
</reference>
<keyword evidence="2" id="KW-1185">Reference proteome</keyword>
<protein>
    <submittedName>
        <fullName evidence="1">Uncharacterized protein</fullName>
    </submittedName>
</protein>
<dbReference type="Proteomes" id="UP001233999">
    <property type="component" value="Unassembled WGS sequence"/>
</dbReference>